<evidence type="ECO:0000313" key="2">
    <source>
        <dbReference type="Proteomes" id="UP000279446"/>
    </source>
</evidence>
<evidence type="ECO:0000313" key="1">
    <source>
        <dbReference type="EMBL" id="RUT41982.1"/>
    </source>
</evidence>
<keyword evidence="2" id="KW-1185">Reference proteome</keyword>
<protein>
    <submittedName>
        <fullName evidence="1">Uncharacterized protein</fullName>
    </submittedName>
</protein>
<organism evidence="1 2">
    <name type="scientific">Paenibacillus anaericanus</name>
    <dbReference type="NCBI Taxonomy" id="170367"/>
    <lineage>
        <taxon>Bacteria</taxon>
        <taxon>Bacillati</taxon>
        <taxon>Bacillota</taxon>
        <taxon>Bacilli</taxon>
        <taxon>Bacillales</taxon>
        <taxon>Paenibacillaceae</taxon>
        <taxon>Paenibacillus</taxon>
    </lineage>
</organism>
<dbReference type="PROSITE" id="PS51257">
    <property type="entry name" value="PROKAR_LIPOPROTEIN"/>
    <property type="match status" value="1"/>
</dbReference>
<reference evidence="1 2" key="1">
    <citation type="submission" date="2018-12" db="EMBL/GenBank/DDBJ databases">
        <authorList>
            <person name="Sun L."/>
            <person name="Chen Z."/>
        </authorList>
    </citation>
    <scope>NUCLEOTIDE SEQUENCE [LARGE SCALE GENOMIC DNA]</scope>
    <source>
        <strain evidence="1 2">DSM 15890</strain>
    </source>
</reference>
<accession>A0A433Y1Y4</accession>
<dbReference type="RefSeq" id="WP_148125755.1">
    <property type="nucleotide sequence ID" value="NZ_RZNY01000026.1"/>
</dbReference>
<sequence length="149" mass="16349">MSKRRIMLVSYILLLVAIVLGCSKSATTEGLFSEPPDVVGFIDEKEILFIKGSYHWDHAIADAPSPDNLVKDTAVYVVKPNSELTLTFKGEEPQEISAGLWVNQNFTPLPRVKDTILLPDKPGIYVLSIGAKWSGDDRGSYAAAIEVID</sequence>
<comment type="caution">
    <text evidence="1">The sequence shown here is derived from an EMBL/GenBank/DDBJ whole genome shotgun (WGS) entry which is preliminary data.</text>
</comment>
<dbReference type="AlphaFoldDB" id="A0A433Y1Y4"/>
<name>A0A433Y1Y4_9BACL</name>
<dbReference type="Proteomes" id="UP000279446">
    <property type="component" value="Unassembled WGS sequence"/>
</dbReference>
<gene>
    <name evidence="1" type="ORF">EJP82_22380</name>
</gene>
<dbReference type="OrthoDB" id="2623489at2"/>
<dbReference type="EMBL" id="RZNY01000026">
    <property type="protein sequence ID" value="RUT41982.1"/>
    <property type="molecule type" value="Genomic_DNA"/>
</dbReference>
<proteinExistence type="predicted"/>